<evidence type="ECO:0000256" key="2">
    <source>
        <dbReference type="SAM" id="Phobius"/>
    </source>
</evidence>
<feature type="compositionally biased region" description="Low complexity" evidence="1">
    <location>
        <begin position="274"/>
        <end position="288"/>
    </location>
</feature>
<dbReference type="OMA" id="HSAFHRE"/>
<name>F0V720_NEOCL</name>
<feature type="compositionally biased region" description="Basic and acidic residues" evidence="1">
    <location>
        <begin position="120"/>
        <end position="139"/>
    </location>
</feature>
<reference evidence="4" key="4">
    <citation type="journal article" date="2015" name="PLoS ONE">
        <title>Comprehensive Evaluation of Toxoplasma gondii VEG and Neospora caninum LIV Genomes with Tachyzoite Stage Transcriptome and Proteome Defines Novel Transcript Features.</title>
        <authorList>
            <person name="Ramaprasad A."/>
            <person name="Mourier T."/>
            <person name="Naeem R."/>
            <person name="Malas T.B."/>
            <person name="Moussa E."/>
            <person name="Panigrahi A."/>
            <person name="Vermont S.J."/>
            <person name="Otto T.D."/>
            <person name="Wastling J."/>
            <person name="Pain A."/>
        </authorList>
    </citation>
    <scope>NUCLEOTIDE SEQUENCE</scope>
    <source>
        <strain evidence="4">Liverpool</strain>
    </source>
</reference>
<dbReference type="GeneID" id="13440530"/>
<dbReference type="OrthoDB" id="10428741at2759"/>
<evidence type="ECO:0000313" key="5">
    <source>
        <dbReference type="Proteomes" id="UP000007494"/>
    </source>
</evidence>
<proteinExistence type="predicted"/>
<evidence type="ECO:0000313" key="4">
    <source>
        <dbReference type="EMBL" id="CEL64090.1"/>
    </source>
</evidence>
<gene>
    <name evidence="4" type="ORF">BN1204_000090</name>
    <name evidence="3" type="ORF">NCLIV_000090</name>
</gene>
<organism evidence="3 5">
    <name type="scientific">Neospora caninum (strain Liverpool)</name>
    <dbReference type="NCBI Taxonomy" id="572307"/>
    <lineage>
        <taxon>Eukaryota</taxon>
        <taxon>Sar</taxon>
        <taxon>Alveolata</taxon>
        <taxon>Apicomplexa</taxon>
        <taxon>Conoidasida</taxon>
        <taxon>Coccidia</taxon>
        <taxon>Eucoccidiorida</taxon>
        <taxon>Eimeriorina</taxon>
        <taxon>Sarcocystidae</taxon>
        <taxon>Neospora</taxon>
    </lineage>
</organism>
<feature type="compositionally biased region" description="Basic and acidic residues" evidence="1">
    <location>
        <begin position="222"/>
        <end position="232"/>
    </location>
</feature>
<feature type="region of interest" description="Disordered" evidence="1">
    <location>
        <begin position="222"/>
        <end position="249"/>
    </location>
</feature>
<evidence type="ECO:0000256" key="1">
    <source>
        <dbReference type="SAM" id="MobiDB-lite"/>
    </source>
</evidence>
<keyword evidence="2" id="KW-0472">Membrane</keyword>
<reference evidence="5" key="3">
    <citation type="journal article" date="2012" name="PLoS Pathog.">
        <title>Comparative genomics of the apicomplexan parasites Toxoplasma gondii and Neospora caninum: Coccidia differing in host range and transmission strategy.</title>
        <authorList>
            <person name="Reid A.J."/>
            <person name="Vermont S.J."/>
            <person name="Cotton J.A."/>
            <person name="Harris D."/>
            <person name="Hill-Cawthorne G.A."/>
            <person name="Konen-Waisman S."/>
            <person name="Latham S.M."/>
            <person name="Mourier T."/>
            <person name="Norton R."/>
            <person name="Quail M.A."/>
            <person name="Sanders M."/>
            <person name="Shanmugam D."/>
            <person name="Sohal A."/>
            <person name="Wasmuth J.D."/>
            <person name="Brunk B."/>
            <person name="Grigg M.E."/>
            <person name="Howard J.C."/>
            <person name="Parkinson J."/>
            <person name="Roos D.S."/>
            <person name="Trees A.J."/>
            <person name="Berriman M."/>
            <person name="Pain A."/>
            <person name="Wastling J.M."/>
        </authorList>
    </citation>
    <scope>NUCLEOTIDE SEQUENCE [LARGE SCALE GENOMIC DNA]</scope>
    <source>
        <strain evidence="5">Liverpool</strain>
    </source>
</reference>
<feature type="transmembrane region" description="Helical" evidence="2">
    <location>
        <begin position="51"/>
        <end position="70"/>
    </location>
</feature>
<dbReference type="RefSeq" id="XP_003879546.1">
    <property type="nucleotide sequence ID" value="XM_003879497.1"/>
</dbReference>
<keyword evidence="2" id="KW-0812">Transmembrane</keyword>
<dbReference type="VEuPathDB" id="ToxoDB:NCLIV_000090"/>
<dbReference type="AlphaFoldDB" id="F0V720"/>
<reference evidence="3" key="1">
    <citation type="submission" date="2011-02" db="EMBL/GenBank/DDBJ databases">
        <authorList>
            <person name="Aslett M."/>
        </authorList>
    </citation>
    <scope>NUCLEOTIDE SEQUENCE</scope>
    <source>
        <strain evidence="3">Liverpool</strain>
    </source>
</reference>
<dbReference type="InParanoid" id="F0V720"/>
<dbReference type="eggNOG" id="ENOG502R07N">
    <property type="taxonomic scope" value="Eukaryota"/>
</dbReference>
<sequence length="426" mass="46062">MVSRRFPLWSWCGFLLLGSGAIFLFFLGLLFLCAADTFPLPAETKRTACAASLAAAFVNLALLCLLAFLLSKPKGWIRERLSAHTAGRSLLRFFDDFSARLLLRGREGGRRRRGDEEEERDRRDREEERDSERGRHSAFHREASQYTFSRLNRKRDFLRDELDTEVDKRPEVEPGFVRDAQEAAEADAKTQTMLRLFGAAQLQHAELGEAGDAKACTREAWEAERGGGDVRKGSRGAETGERGEKDERSVRVASFLEGAHSSDMEDLDLLACEAPSPAASPTSTAASSEVEPPPKSVAVLSWDFHSSGKDACGRTREDWNSATLCSSLSPVTTTSAATAERDVAVALPSSPLNSLSSSLPCSLSCSSLSVSFAGSAVPGGAASAAIARDGFSLAFDGEAAGSEAAARRSLSKREERRVDCPVVMLA</sequence>
<dbReference type="EMBL" id="LN714474">
    <property type="protein sequence ID" value="CEL64090.1"/>
    <property type="molecule type" value="Genomic_DNA"/>
</dbReference>
<feature type="region of interest" description="Disordered" evidence="1">
    <location>
        <begin position="274"/>
        <end position="294"/>
    </location>
</feature>
<protein>
    <recommendedName>
        <fullName evidence="6">Transmembrane protein</fullName>
    </recommendedName>
</protein>
<feature type="compositionally biased region" description="Basic and acidic residues" evidence="1">
    <location>
        <begin position="238"/>
        <end position="249"/>
    </location>
</feature>
<keyword evidence="2" id="KW-1133">Transmembrane helix</keyword>
<dbReference type="EMBL" id="FR823380">
    <property type="protein sequence ID" value="CBZ49511.1"/>
    <property type="molecule type" value="Genomic_DNA"/>
</dbReference>
<evidence type="ECO:0008006" key="6">
    <source>
        <dbReference type="Google" id="ProtNLM"/>
    </source>
</evidence>
<keyword evidence="5" id="KW-1185">Reference proteome</keyword>
<dbReference type="Proteomes" id="UP000007494">
    <property type="component" value="Chromosome Ia"/>
</dbReference>
<reference evidence="3" key="2">
    <citation type="submission" date="2011-03" db="EMBL/GenBank/DDBJ databases">
        <title>Comparative genomics and transcriptomics of Neospora caninum and Toxoplasma gondii.</title>
        <authorList>
            <person name="Reid A.J."/>
            <person name="Sohal A."/>
            <person name="Harris D."/>
            <person name="Quail M."/>
            <person name="Sanders M."/>
            <person name="Berriman M."/>
            <person name="Wastling J.M."/>
            <person name="Pain A."/>
        </authorList>
    </citation>
    <scope>NUCLEOTIDE SEQUENCE</scope>
    <source>
        <strain evidence="3">Liverpool</strain>
    </source>
</reference>
<feature type="region of interest" description="Disordered" evidence="1">
    <location>
        <begin position="110"/>
        <end position="139"/>
    </location>
</feature>
<accession>F0V720</accession>
<evidence type="ECO:0000313" key="3">
    <source>
        <dbReference type="EMBL" id="CBZ49511.1"/>
    </source>
</evidence>